<gene>
    <name evidence="3" type="ORF">HGUI_03343</name>
</gene>
<dbReference type="EMBL" id="FQNF01000081">
    <property type="protein sequence ID" value="SGZ41143.1"/>
    <property type="molecule type" value="Genomic_DNA"/>
</dbReference>
<keyword evidence="4" id="KW-1185">Reference proteome</keyword>
<evidence type="ECO:0000313" key="4">
    <source>
        <dbReference type="Proteomes" id="UP000183365"/>
    </source>
</evidence>
<dbReference type="AlphaFoldDB" id="A0A1L0D1Y8"/>
<dbReference type="VEuPathDB" id="FungiDB:HGUI_03343"/>
<feature type="compositionally biased region" description="Polar residues" evidence="2">
    <location>
        <begin position="220"/>
        <end position="249"/>
    </location>
</feature>
<name>A0A1L0D1Y8_9ASCO</name>
<proteinExistence type="predicted"/>
<feature type="coiled-coil region" evidence="1">
    <location>
        <begin position="460"/>
        <end position="487"/>
    </location>
</feature>
<feature type="region of interest" description="Disordered" evidence="2">
    <location>
        <begin position="1"/>
        <end position="51"/>
    </location>
</feature>
<feature type="region of interest" description="Disordered" evidence="2">
    <location>
        <begin position="297"/>
        <end position="326"/>
    </location>
</feature>
<accession>A0A1L0D1Y8</accession>
<feature type="compositionally biased region" description="Polar residues" evidence="2">
    <location>
        <begin position="304"/>
        <end position="317"/>
    </location>
</feature>
<dbReference type="OrthoDB" id="21221at2759"/>
<evidence type="ECO:0000256" key="1">
    <source>
        <dbReference type="SAM" id="Coils"/>
    </source>
</evidence>
<feature type="coiled-coil region" evidence="1">
    <location>
        <begin position="265"/>
        <end position="292"/>
    </location>
</feature>
<evidence type="ECO:0008006" key="5">
    <source>
        <dbReference type="Google" id="ProtNLM"/>
    </source>
</evidence>
<evidence type="ECO:0000256" key="2">
    <source>
        <dbReference type="SAM" id="MobiDB-lite"/>
    </source>
</evidence>
<reference evidence="4" key="1">
    <citation type="submission" date="2016-11" db="EMBL/GenBank/DDBJ databases">
        <authorList>
            <person name="Guldener U."/>
        </authorList>
    </citation>
    <scope>NUCLEOTIDE SEQUENCE [LARGE SCALE GENOMIC DNA]</scope>
</reference>
<organism evidence="3 4">
    <name type="scientific">Hanseniaspora guilliermondii</name>
    <dbReference type="NCBI Taxonomy" id="56406"/>
    <lineage>
        <taxon>Eukaryota</taxon>
        <taxon>Fungi</taxon>
        <taxon>Dikarya</taxon>
        <taxon>Ascomycota</taxon>
        <taxon>Saccharomycotina</taxon>
        <taxon>Saccharomycetes</taxon>
        <taxon>Saccharomycodales</taxon>
        <taxon>Saccharomycodaceae</taxon>
        <taxon>Hanseniaspora</taxon>
    </lineage>
</organism>
<keyword evidence="1" id="KW-0175">Coiled coil</keyword>
<feature type="region of interest" description="Disordered" evidence="2">
    <location>
        <begin position="220"/>
        <end position="256"/>
    </location>
</feature>
<sequence length="489" mass="55198">MDTSYSQISFNHGGNTSVNYQDSMEGNLSPTQRLNYSKPNQNSGVNNTQRKPSLIYQHYTQTNENTPLRVMSENISNYSINNDYYVNNANQSFNNVNENVKYNQNNTPINSMMDSSFWTENGNNSPINNHNNFHSTSQRNITAPVFKNNAGTSTTNGYNGYSSSATNNGTSTLINSAFHQRGAHSPTSAVFSPSPNGNNSPFNLKRAISIKNNGLHSNVDLSFNGNDQQKGSNGNNLSNIKRSSLQKITDSSEEVSDDVDYSMELKIKDAQIESLENEIENLKKTLKLRTTGSLKNSIRKKGEMSSQFDDIDNNNTDDLQKKKSTNTKDKLDMSNIDELNGYQDSFFFQLAKRNSNALDDELYLFPEIPNSINELIARLSRSNENNINKIKDLETRLDSIVTAIMMNPMNINGNVNGLNNVPTEYGRYDEEAIAHKLVVRLETLTKENDEMAKMLSYGRSKEMQIDIKLLQRENELLNKKIKELESKKR</sequence>
<dbReference type="Proteomes" id="UP000183365">
    <property type="component" value="Unassembled WGS sequence"/>
</dbReference>
<protein>
    <recommendedName>
        <fullName evidence="5">Protein MUM2</fullName>
    </recommendedName>
</protein>
<evidence type="ECO:0000313" key="3">
    <source>
        <dbReference type="EMBL" id="SGZ41143.1"/>
    </source>
</evidence>